<protein>
    <submittedName>
        <fullName evidence="2">DegV family protein with EDD domain</fullName>
    </submittedName>
</protein>
<name>A0A660L069_9BACL</name>
<dbReference type="InterPro" id="IPR043168">
    <property type="entry name" value="DegV_C"/>
</dbReference>
<dbReference type="AlphaFoldDB" id="A0A660L069"/>
<dbReference type="GO" id="GO:0008289">
    <property type="term" value="F:lipid binding"/>
    <property type="evidence" value="ECO:0007669"/>
    <property type="project" value="UniProtKB-KW"/>
</dbReference>
<dbReference type="InterPro" id="IPR050270">
    <property type="entry name" value="DegV_domain_contain"/>
</dbReference>
<gene>
    <name evidence="2" type="ORF">C7438_1470</name>
</gene>
<dbReference type="Gene3D" id="3.30.1180.10">
    <property type="match status" value="1"/>
</dbReference>
<dbReference type="PANTHER" id="PTHR33434:SF2">
    <property type="entry name" value="FATTY ACID-BINDING PROTEIN TM_1468"/>
    <property type="match status" value="1"/>
</dbReference>
<evidence type="ECO:0000313" key="3">
    <source>
        <dbReference type="Proteomes" id="UP000267019"/>
    </source>
</evidence>
<sequence length="310" mass="34722">MNPEFRAANECLSKDGDSMGERIAWIIDSTSNIDPEFARANDVHIVYLSVVFGEKAYRENLDIGEEEFLRRLREERVLPTTTQPTIGEFVELYTRLKASYDLGIAVHISSGLSGTWATSVKAAEMVGFPLYAVDSKMTVHPMVWILEEGMRLHRAGKPVEVVVRWMNEVASRLRALFVVDDISHLHRGGRLTRAEYIVGSLLRIKPIITFEDGKLVPFDKERTFARAKARVFAELDRALADVDFARVGVIHCAMAEEASRWVEDLRGRYGDKVELVLRTFPPVIAAHVGPGTVGFGWYTLSAAERAGEIG</sequence>
<dbReference type="PANTHER" id="PTHR33434">
    <property type="entry name" value="DEGV DOMAIN-CONTAINING PROTEIN DR_1986-RELATED"/>
    <property type="match status" value="1"/>
</dbReference>
<dbReference type="Proteomes" id="UP000267019">
    <property type="component" value="Unassembled WGS sequence"/>
</dbReference>
<dbReference type="Pfam" id="PF02645">
    <property type="entry name" value="DegV"/>
    <property type="match status" value="1"/>
</dbReference>
<dbReference type="Gene3D" id="3.40.50.10170">
    <property type="match status" value="1"/>
</dbReference>
<evidence type="ECO:0000256" key="1">
    <source>
        <dbReference type="ARBA" id="ARBA00023121"/>
    </source>
</evidence>
<accession>A0A660L069</accession>
<proteinExistence type="predicted"/>
<evidence type="ECO:0000313" key="2">
    <source>
        <dbReference type="EMBL" id="RKQ83810.1"/>
    </source>
</evidence>
<reference evidence="2 3" key="1">
    <citation type="submission" date="2018-10" db="EMBL/GenBank/DDBJ databases">
        <title>Genomic Encyclopedia of Type Strains, Phase IV (KMG-IV): sequencing the most valuable type-strain genomes for metagenomic binning, comparative biology and taxonomic classification.</title>
        <authorList>
            <person name="Goeker M."/>
        </authorList>
    </citation>
    <scope>NUCLEOTIDE SEQUENCE [LARGE SCALE GENOMIC DNA]</scope>
    <source>
        <strain evidence="2 3">DSM 22653</strain>
    </source>
</reference>
<dbReference type="NCBIfam" id="TIGR00762">
    <property type="entry name" value="DegV"/>
    <property type="match status" value="1"/>
</dbReference>
<dbReference type="EMBL" id="RBIJ01000005">
    <property type="protein sequence ID" value="RKQ83810.1"/>
    <property type="molecule type" value="Genomic_DNA"/>
</dbReference>
<dbReference type="InterPro" id="IPR003797">
    <property type="entry name" value="DegV"/>
</dbReference>
<dbReference type="SUPFAM" id="SSF82549">
    <property type="entry name" value="DAK1/DegV-like"/>
    <property type="match status" value="1"/>
</dbReference>
<comment type="caution">
    <text evidence="2">The sequence shown here is derived from an EMBL/GenBank/DDBJ whole genome shotgun (WGS) entry which is preliminary data.</text>
</comment>
<organism evidence="2 3">
    <name type="scientific">Brockia lithotrophica</name>
    <dbReference type="NCBI Taxonomy" id="933949"/>
    <lineage>
        <taxon>Bacteria</taxon>
        <taxon>Bacillati</taxon>
        <taxon>Bacillota</taxon>
        <taxon>Bacilli</taxon>
        <taxon>Bacillales</taxon>
        <taxon>Bacillales Family X. Incertae Sedis</taxon>
        <taxon>Brockia</taxon>
    </lineage>
</organism>
<keyword evidence="3" id="KW-1185">Reference proteome</keyword>
<keyword evidence="1" id="KW-0446">Lipid-binding</keyword>
<dbReference type="PROSITE" id="PS51482">
    <property type="entry name" value="DEGV"/>
    <property type="match status" value="1"/>
</dbReference>